<reference evidence="12 13" key="1">
    <citation type="submission" date="2015-07" db="EMBL/GenBank/DDBJ databases">
        <title>Genome sequencing of Kibdelosporangium phytohabitans.</title>
        <authorList>
            <person name="Qin S."/>
            <person name="Xing K."/>
        </authorList>
    </citation>
    <scope>NUCLEOTIDE SEQUENCE [LARGE SCALE GENOMIC DNA]</scope>
    <source>
        <strain evidence="12 13">KLBMP1111</strain>
    </source>
</reference>
<dbReference type="GO" id="GO:0005737">
    <property type="term" value="C:cytoplasm"/>
    <property type="evidence" value="ECO:0007669"/>
    <property type="project" value="UniProtKB-SubCell"/>
</dbReference>
<dbReference type="GO" id="GO:0032259">
    <property type="term" value="P:methylation"/>
    <property type="evidence" value="ECO:0007669"/>
    <property type="project" value="UniProtKB-KW"/>
</dbReference>
<dbReference type="CDD" id="cd02440">
    <property type="entry name" value="AdoMet_MTases"/>
    <property type="match status" value="1"/>
</dbReference>
<dbReference type="OrthoDB" id="5143400at2"/>
<dbReference type="EMBL" id="CP012752">
    <property type="protein sequence ID" value="ALG06419.1"/>
    <property type="molecule type" value="Genomic_DNA"/>
</dbReference>
<dbReference type="PANTHER" id="PTHR11579">
    <property type="entry name" value="PROTEIN-L-ISOASPARTATE O-METHYLTRANSFERASE"/>
    <property type="match status" value="1"/>
</dbReference>
<dbReference type="GO" id="GO:0004719">
    <property type="term" value="F:protein-L-isoaspartate (D-aspartate) O-methyltransferase activity"/>
    <property type="evidence" value="ECO:0007669"/>
    <property type="project" value="UniProtKB-EC"/>
</dbReference>
<evidence type="ECO:0000313" key="12">
    <source>
        <dbReference type="EMBL" id="ALG06419.1"/>
    </source>
</evidence>
<keyword evidence="8" id="KW-0949">S-adenosyl-L-methionine</keyword>
<dbReference type="PANTHER" id="PTHR11579:SF0">
    <property type="entry name" value="PROTEIN-L-ISOASPARTATE(D-ASPARTATE) O-METHYLTRANSFERASE"/>
    <property type="match status" value="1"/>
</dbReference>
<accession>A0A0N9HWA1</accession>
<comment type="subcellular location">
    <subcellularLocation>
        <location evidence="1">Cytoplasm</location>
    </subcellularLocation>
</comment>
<keyword evidence="6" id="KW-0489">Methyltransferase</keyword>
<evidence type="ECO:0000256" key="6">
    <source>
        <dbReference type="ARBA" id="ARBA00022603"/>
    </source>
</evidence>
<dbReference type="Pfam" id="PF01135">
    <property type="entry name" value="PCMT"/>
    <property type="match status" value="1"/>
</dbReference>
<keyword evidence="7" id="KW-0808">Transferase</keyword>
<evidence type="ECO:0000256" key="3">
    <source>
        <dbReference type="ARBA" id="ARBA00011890"/>
    </source>
</evidence>
<dbReference type="Proteomes" id="UP000063699">
    <property type="component" value="Chromosome"/>
</dbReference>
<evidence type="ECO:0000256" key="10">
    <source>
        <dbReference type="ARBA" id="ARBA00031323"/>
    </source>
</evidence>
<evidence type="ECO:0000256" key="1">
    <source>
        <dbReference type="ARBA" id="ARBA00004496"/>
    </source>
</evidence>
<dbReference type="KEGG" id="kphy:AOZ06_05295"/>
<evidence type="ECO:0000256" key="5">
    <source>
        <dbReference type="ARBA" id="ARBA00022490"/>
    </source>
</evidence>
<organism evidence="12 13">
    <name type="scientific">Kibdelosporangium phytohabitans</name>
    <dbReference type="NCBI Taxonomy" id="860235"/>
    <lineage>
        <taxon>Bacteria</taxon>
        <taxon>Bacillati</taxon>
        <taxon>Actinomycetota</taxon>
        <taxon>Actinomycetes</taxon>
        <taxon>Pseudonocardiales</taxon>
        <taxon>Pseudonocardiaceae</taxon>
        <taxon>Kibdelosporangium</taxon>
    </lineage>
</organism>
<dbReference type="STRING" id="860235.AOZ06_05295"/>
<dbReference type="RefSeq" id="WP_054288394.1">
    <property type="nucleotide sequence ID" value="NZ_CP012752.1"/>
</dbReference>
<evidence type="ECO:0000256" key="11">
    <source>
        <dbReference type="ARBA" id="ARBA00031350"/>
    </source>
</evidence>
<dbReference type="Gene3D" id="3.40.50.150">
    <property type="entry name" value="Vaccinia Virus protein VP39"/>
    <property type="match status" value="1"/>
</dbReference>
<proteinExistence type="inferred from homology"/>
<comment type="similarity">
    <text evidence="2">Belongs to the methyltransferase superfamily. L-isoaspartyl/D-aspartyl protein methyltransferase family.</text>
</comment>
<protein>
    <recommendedName>
        <fullName evidence="4">Protein-L-isoaspartate O-methyltransferase</fullName>
        <ecNumber evidence="3">2.1.1.77</ecNumber>
    </recommendedName>
    <alternativeName>
        <fullName evidence="11">L-isoaspartyl protein carboxyl methyltransferase</fullName>
    </alternativeName>
    <alternativeName>
        <fullName evidence="9">Protein L-isoaspartyl methyltransferase</fullName>
    </alternativeName>
    <alternativeName>
        <fullName evidence="10">Protein-beta-aspartate methyltransferase</fullName>
    </alternativeName>
</protein>
<evidence type="ECO:0000256" key="7">
    <source>
        <dbReference type="ARBA" id="ARBA00022679"/>
    </source>
</evidence>
<dbReference type="InterPro" id="IPR000682">
    <property type="entry name" value="PCMT"/>
</dbReference>
<keyword evidence="5" id="KW-0963">Cytoplasm</keyword>
<dbReference type="EC" id="2.1.1.77" evidence="3"/>
<dbReference type="AlphaFoldDB" id="A0A0N9HWA1"/>
<gene>
    <name evidence="12" type="ORF">AOZ06_05295</name>
</gene>
<evidence type="ECO:0000256" key="9">
    <source>
        <dbReference type="ARBA" id="ARBA00030757"/>
    </source>
</evidence>
<evidence type="ECO:0000256" key="8">
    <source>
        <dbReference type="ARBA" id="ARBA00022691"/>
    </source>
</evidence>
<sequence>MDSAGFQPDVLIQNVTSAGPLPDGFATLLRTVDRATYLPDRVWVDGQPVDRQADVQRWATAVCQDCLIVTQFDGGEEEWPTIGETVTSASPRPSALGAMLHALDVDSGHRVLEIGTRTGWSTAMIAERVGSRGEVVTVEADPVLHADSATRLGHYGQIRCVRGDGGAAAPSYGDFDRIVTTVAVPLRGSSPEWVSRCRAGGVIVAPIDVGLGISLVVRFVVDPHGRALGRVLPIAASDLGHNRFGPDADPDPRIDETFIDLDQREGFAESDPVHAWDDPGCRLAMAIAMPSVIGGMDPPGATRPYARVWLHDPVSGAAAIVRHVKGTADRYWAHQHGLRRLWDEAETAITWWRGQRSPRVSDWLWTLEHHAVRAAPDATR</sequence>
<evidence type="ECO:0000256" key="4">
    <source>
        <dbReference type="ARBA" id="ARBA00013346"/>
    </source>
</evidence>
<dbReference type="SUPFAM" id="SSF53335">
    <property type="entry name" value="S-adenosyl-L-methionine-dependent methyltransferases"/>
    <property type="match status" value="1"/>
</dbReference>
<dbReference type="InterPro" id="IPR029063">
    <property type="entry name" value="SAM-dependent_MTases_sf"/>
</dbReference>
<evidence type="ECO:0000256" key="2">
    <source>
        <dbReference type="ARBA" id="ARBA00005369"/>
    </source>
</evidence>
<keyword evidence="13" id="KW-1185">Reference proteome</keyword>
<evidence type="ECO:0000313" key="13">
    <source>
        <dbReference type="Proteomes" id="UP000063699"/>
    </source>
</evidence>
<name>A0A0N9HWA1_9PSEU</name>